<reference evidence="2" key="1">
    <citation type="submission" date="2020-11" db="EMBL/GenBank/DDBJ databases">
        <authorList>
            <person name="Tran Van P."/>
        </authorList>
    </citation>
    <scope>NUCLEOTIDE SEQUENCE</scope>
</reference>
<dbReference type="InterPro" id="IPR029034">
    <property type="entry name" value="Cystine-knot_cytokine"/>
</dbReference>
<dbReference type="EMBL" id="OC854802">
    <property type="protein sequence ID" value="CAD7620418.1"/>
    <property type="molecule type" value="Genomic_DNA"/>
</dbReference>
<evidence type="ECO:0000259" key="1">
    <source>
        <dbReference type="Pfam" id="PF16077"/>
    </source>
</evidence>
<dbReference type="Pfam" id="PF16077">
    <property type="entry name" value="Spaetzle"/>
    <property type="match status" value="1"/>
</dbReference>
<dbReference type="Gene3D" id="2.10.90.10">
    <property type="entry name" value="Cystine-knot cytokines"/>
    <property type="match status" value="1"/>
</dbReference>
<accession>A0A7R9PTS6</accession>
<dbReference type="Proteomes" id="UP000759131">
    <property type="component" value="Unassembled WGS sequence"/>
</dbReference>
<gene>
    <name evidence="2" type="ORF">OSB1V03_LOCUS904</name>
</gene>
<dbReference type="AlphaFoldDB" id="A0A7R9PTS6"/>
<organism evidence="2">
    <name type="scientific">Medioppia subpectinata</name>
    <dbReference type="NCBI Taxonomy" id="1979941"/>
    <lineage>
        <taxon>Eukaryota</taxon>
        <taxon>Metazoa</taxon>
        <taxon>Ecdysozoa</taxon>
        <taxon>Arthropoda</taxon>
        <taxon>Chelicerata</taxon>
        <taxon>Arachnida</taxon>
        <taxon>Acari</taxon>
        <taxon>Acariformes</taxon>
        <taxon>Sarcoptiformes</taxon>
        <taxon>Oribatida</taxon>
        <taxon>Brachypylina</taxon>
        <taxon>Oppioidea</taxon>
        <taxon>Oppiidae</taxon>
        <taxon>Medioppia</taxon>
    </lineage>
</organism>
<name>A0A7R9PTS6_9ACAR</name>
<proteinExistence type="predicted"/>
<dbReference type="EMBL" id="CAJPIZ010000227">
    <property type="protein sequence ID" value="CAG2100848.1"/>
    <property type="molecule type" value="Genomic_DNA"/>
</dbReference>
<evidence type="ECO:0000313" key="3">
    <source>
        <dbReference type="Proteomes" id="UP000759131"/>
    </source>
</evidence>
<evidence type="ECO:0000313" key="2">
    <source>
        <dbReference type="EMBL" id="CAD7620418.1"/>
    </source>
</evidence>
<dbReference type="SUPFAM" id="SSF57501">
    <property type="entry name" value="Cystine-knot cytokines"/>
    <property type="match status" value="1"/>
</dbReference>
<dbReference type="InterPro" id="IPR032104">
    <property type="entry name" value="Spaetzle"/>
</dbReference>
<feature type="domain" description="Spaetzle" evidence="1">
    <location>
        <begin position="25"/>
        <end position="125"/>
    </location>
</feature>
<keyword evidence="3" id="KW-1185">Reference proteome</keyword>
<sequence>MMFNKSKIDLSKRSQPRGGITIITECCQSIEEIIQPKGGVSKSGRILELYRDENSTQSFYQISCKEKGKRCARFGQLSLSKAFIHRFQCVQKYSFTYALVREFTAPETFPWRMDYIRLRNGCSCERIK</sequence>
<dbReference type="OrthoDB" id="6381819at2759"/>
<protein>
    <recommendedName>
        <fullName evidence="1">Spaetzle domain-containing protein</fullName>
    </recommendedName>
</protein>